<evidence type="ECO:0000256" key="1">
    <source>
        <dbReference type="SAM" id="MobiDB-lite"/>
    </source>
</evidence>
<proteinExistence type="predicted"/>
<evidence type="ECO:0000313" key="3">
    <source>
        <dbReference type="Proteomes" id="UP001150062"/>
    </source>
</evidence>
<feature type="region of interest" description="Disordered" evidence="1">
    <location>
        <begin position="87"/>
        <end position="108"/>
    </location>
</feature>
<sequence length="352" mass="42297">MDWEHFLKNTYVQFGPSIIPIPALTKDIFEEINKSIPKHEYRYDFFVENSISKKIEDRRLQNQIDNEKRTERKQRLYLARIEEQKQKEKLRKEREEQEKERIRQEQEQEKIRLEQAKEQERIRQEQETIRQEQDRIRQEQERIRQEKERIRKEEVEKRVKEWFNQEKNTSQKQLLNNQSNNSSNVGTGLGIGLGLGPVVDVNNFSKDGKSIRRRTKNNKNTDEKGIFKVGMKKSYSSIKSNIGRGVRRGRKAIKKKITSKKQKPNDNILYGIYDNLKYQQNPLYLKFKNVGYQTKQINDALEFTGNDETKSRVYLECIQQYHNEMGFLENRVKEALILSNFDKQKIMNYLLK</sequence>
<dbReference type="InterPro" id="IPR042575">
    <property type="entry name" value="UBAP1_C"/>
</dbReference>
<organism evidence="2 3">
    <name type="scientific">Anaeramoeba flamelloides</name>
    <dbReference type="NCBI Taxonomy" id="1746091"/>
    <lineage>
        <taxon>Eukaryota</taxon>
        <taxon>Metamonada</taxon>
        <taxon>Anaeramoebidae</taxon>
        <taxon>Anaeramoeba</taxon>
    </lineage>
</organism>
<comment type="caution">
    <text evidence="2">The sequence shown here is derived from an EMBL/GenBank/DDBJ whole genome shotgun (WGS) entry which is preliminary data.</text>
</comment>
<name>A0ABQ8XI22_9EUKA</name>
<evidence type="ECO:0000313" key="2">
    <source>
        <dbReference type="EMBL" id="KAJ6232301.1"/>
    </source>
</evidence>
<gene>
    <name evidence="2" type="ORF">M0813_04820</name>
</gene>
<reference evidence="2" key="1">
    <citation type="submission" date="2022-08" db="EMBL/GenBank/DDBJ databases">
        <title>Novel sulfate-reducing endosymbionts in the free-living metamonad Anaeramoeba.</title>
        <authorList>
            <person name="Jerlstrom-Hultqvist J."/>
            <person name="Cepicka I."/>
            <person name="Gallot-Lavallee L."/>
            <person name="Salas-Leiva D."/>
            <person name="Curtis B.A."/>
            <person name="Zahonova K."/>
            <person name="Pipaliya S."/>
            <person name="Dacks J."/>
            <person name="Roger A.J."/>
        </authorList>
    </citation>
    <scope>NUCLEOTIDE SEQUENCE</scope>
    <source>
        <strain evidence="2">Schooner1</strain>
    </source>
</reference>
<protein>
    <submittedName>
        <fullName evidence="2">Uncharacterized protein</fullName>
    </submittedName>
</protein>
<keyword evidence="3" id="KW-1185">Reference proteome</keyword>
<dbReference type="EMBL" id="JAOAOG010000292">
    <property type="protein sequence ID" value="KAJ6232301.1"/>
    <property type="molecule type" value="Genomic_DNA"/>
</dbReference>
<dbReference type="Gene3D" id="1.20.120.1920">
    <property type="entry name" value="UBAP1 SOUBA domain"/>
    <property type="match status" value="1"/>
</dbReference>
<accession>A0ABQ8XI22</accession>
<dbReference type="Proteomes" id="UP001150062">
    <property type="component" value="Unassembled WGS sequence"/>
</dbReference>